<evidence type="ECO:0000256" key="1">
    <source>
        <dbReference type="SAM" id="MobiDB-lite"/>
    </source>
</evidence>
<protein>
    <submittedName>
        <fullName evidence="2">PROTEIN C09E7.6</fullName>
    </submittedName>
</protein>
<dbReference type="EMBL" id="CCYD01000610">
    <property type="protein sequence ID" value="CEG42021.1"/>
    <property type="molecule type" value="Genomic_DNA"/>
</dbReference>
<reference evidence="3" key="1">
    <citation type="submission" date="2014-09" db="EMBL/GenBank/DDBJ databases">
        <authorList>
            <person name="Sharma Rahul"/>
            <person name="Thines Marco"/>
        </authorList>
    </citation>
    <scope>NUCLEOTIDE SEQUENCE [LARGE SCALE GENOMIC DNA]</scope>
</reference>
<dbReference type="OrthoDB" id="165709at2759"/>
<sequence length="277" mass="30471">MDQVAPEVITFITNRSGIDAVEAFKSPGNDQTLAKPFSDSFVFEIDEDKESDNDILGQSSSSTNTILNDVDEDVTTAEDVDDPVFTLEKMVAGQRVCCAMCALHNTRSDEQVFACWQSGSVTSRFIRLRADAGAQRVSPSVESPVLAQSRSPQGGSARDSLNILHEMLSPLHPYVVSDNQKAGLAVTMHDGTPTLPFPESPGTPPTLRDSTAFQIHLDRQDDWQQKEDASSPTCELPAAANIKLSPRLENFRPLSHRSLIVFHSIRNKFMSRKHCVI</sequence>
<dbReference type="STRING" id="4781.A0A0P1ALJ6"/>
<evidence type="ECO:0000313" key="3">
    <source>
        <dbReference type="Proteomes" id="UP000054928"/>
    </source>
</evidence>
<organism evidence="2 3">
    <name type="scientific">Plasmopara halstedii</name>
    <name type="common">Downy mildew of sunflower</name>
    <dbReference type="NCBI Taxonomy" id="4781"/>
    <lineage>
        <taxon>Eukaryota</taxon>
        <taxon>Sar</taxon>
        <taxon>Stramenopiles</taxon>
        <taxon>Oomycota</taxon>
        <taxon>Peronosporomycetes</taxon>
        <taxon>Peronosporales</taxon>
        <taxon>Peronosporaceae</taxon>
        <taxon>Plasmopara</taxon>
    </lineage>
</organism>
<dbReference type="AlphaFoldDB" id="A0A0P1ALJ6"/>
<name>A0A0P1ALJ6_PLAHL</name>
<feature type="compositionally biased region" description="Polar residues" evidence="1">
    <location>
        <begin position="137"/>
        <end position="154"/>
    </location>
</feature>
<dbReference type="Proteomes" id="UP000054928">
    <property type="component" value="Unassembled WGS sequence"/>
</dbReference>
<dbReference type="OMA" id="ANSIDAC"/>
<feature type="region of interest" description="Disordered" evidence="1">
    <location>
        <begin position="137"/>
        <end position="158"/>
    </location>
</feature>
<keyword evidence="3" id="KW-1185">Reference proteome</keyword>
<accession>A0A0P1ALJ6</accession>
<dbReference type="RefSeq" id="XP_024578390.1">
    <property type="nucleotide sequence ID" value="XM_024727855.1"/>
</dbReference>
<dbReference type="GeneID" id="36407383"/>
<evidence type="ECO:0000313" key="2">
    <source>
        <dbReference type="EMBL" id="CEG42021.1"/>
    </source>
</evidence>
<proteinExistence type="predicted"/>